<feature type="chain" id="PRO_5042571655" evidence="1">
    <location>
        <begin position="19"/>
        <end position="180"/>
    </location>
</feature>
<keyword evidence="1" id="KW-0732">Signal</keyword>
<sequence>MQFVKSILILSLGYLTLAEVNNDFDNFSMAIKEYLDTYSPEVQSRLLETTDVDPMELAYRIGNATKNILENAEYNNDDESISAKLMNMNTEITEKITKTNIDSVTKDPFDEENLKLLASKAFIEDKYIEITDNKTTEVNDDDAEMSLFLQNMNNEKSSTGGASKKDAAILVPKYIMERGD</sequence>
<protein>
    <submittedName>
        <fullName evidence="2">Uncharacterized protein LOC106116046</fullName>
    </submittedName>
</protein>
<feature type="signal peptide" evidence="1">
    <location>
        <begin position="1"/>
        <end position="18"/>
    </location>
</feature>
<evidence type="ECO:0000313" key="2">
    <source>
        <dbReference type="RefSeq" id="XP_013165223.1"/>
    </source>
</evidence>
<name>A0AAJ6Z4L2_PAPXU</name>
<dbReference type="RefSeq" id="XP_013165223.1">
    <property type="nucleotide sequence ID" value="XM_013309769.1"/>
</dbReference>
<accession>A0AAJ6Z4L2</accession>
<dbReference type="Proteomes" id="UP000694872">
    <property type="component" value="Unplaced"/>
</dbReference>
<evidence type="ECO:0000256" key="1">
    <source>
        <dbReference type="SAM" id="SignalP"/>
    </source>
</evidence>
<organism evidence="2">
    <name type="scientific">Papilio xuthus</name>
    <name type="common">Asian swallowtail butterfly</name>
    <dbReference type="NCBI Taxonomy" id="66420"/>
    <lineage>
        <taxon>Eukaryota</taxon>
        <taxon>Metazoa</taxon>
        <taxon>Ecdysozoa</taxon>
        <taxon>Arthropoda</taxon>
        <taxon>Hexapoda</taxon>
        <taxon>Insecta</taxon>
        <taxon>Pterygota</taxon>
        <taxon>Neoptera</taxon>
        <taxon>Endopterygota</taxon>
        <taxon>Lepidoptera</taxon>
        <taxon>Glossata</taxon>
        <taxon>Ditrysia</taxon>
        <taxon>Papilionoidea</taxon>
        <taxon>Papilionidae</taxon>
        <taxon>Papilioninae</taxon>
        <taxon>Papilio</taxon>
    </lineage>
</organism>
<proteinExistence type="predicted"/>
<dbReference type="GeneID" id="106116046"/>
<dbReference type="KEGG" id="pxu:106116046"/>
<dbReference type="AlphaFoldDB" id="A0AAJ6Z4L2"/>
<reference evidence="2" key="1">
    <citation type="submission" date="2025-08" db="UniProtKB">
        <authorList>
            <consortium name="RefSeq"/>
        </authorList>
    </citation>
    <scope>IDENTIFICATION</scope>
</reference>
<gene>
    <name evidence="2" type="primary">LOC106116046</name>
</gene>